<evidence type="ECO:0000256" key="1">
    <source>
        <dbReference type="SAM" id="SignalP"/>
    </source>
</evidence>
<reference evidence="2" key="2">
    <citation type="submission" date="2018-07" db="EMBL/GenBank/DDBJ databases">
        <authorList>
            <consortium name="NCBI Pathogen Detection Project"/>
        </authorList>
    </citation>
    <scope>NUCLEOTIDE SEQUENCE</scope>
    <source>
        <strain evidence="2">2584-68</strain>
    </source>
</reference>
<reference evidence="2" key="1">
    <citation type="journal article" date="2018" name="Genome Biol.">
        <title>SKESA: strategic k-mer extension for scrupulous assemblies.</title>
        <authorList>
            <person name="Souvorov A."/>
            <person name="Agarwala R."/>
            <person name="Lipman D.J."/>
        </authorList>
    </citation>
    <scope>NUCLEOTIDE SEQUENCE</scope>
    <source>
        <strain evidence="2">2584-68</strain>
    </source>
</reference>
<dbReference type="EMBL" id="DAATAH010000046">
    <property type="protein sequence ID" value="HAE7766455.1"/>
    <property type="molecule type" value="Genomic_DNA"/>
</dbReference>
<organism evidence="2">
    <name type="scientific">Salmonella enterica subsp. houtenae serovar 45:g,z51:-</name>
    <dbReference type="NCBI Taxonomy" id="1967611"/>
    <lineage>
        <taxon>Bacteria</taxon>
        <taxon>Pseudomonadati</taxon>
        <taxon>Pseudomonadota</taxon>
        <taxon>Gammaproteobacteria</taxon>
        <taxon>Enterobacterales</taxon>
        <taxon>Enterobacteriaceae</taxon>
        <taxon>Salmonella</taxon>
    </lineage>
</organism>
<feature type="signal peptide" evidence="1">
    <location>
        <begin position="1"/>
        <end position="23"/>
    </location>
</feature>
<name>A0A736R748_SALHO</name>
<gene>
    <name evidence="2" type="ORF">GNB58_003471</name>
</gene>
<accession>A0A736R748</accession>
<keyword evidence="1" id="KW-0732">Signal</keyword>
<protein>
    <submittedName>
        <fullName evidence="2">Conjugal transfer protein TraF</fullName>
    </submittedName>
</protein>
<dbReference type="InterPro" id="IPR032811">
    <property type="entry name" value="Put_conjugal_transfer"/>
</dbReference>
<evidence type="ECO:0000313" key="2">
    <source>
        <dbReference type="EMBL" id="HAE7766455.1"/>
    </source>
</evidence>
<comment type="caution">
    <text evidence="2">The sequence shown here is derived from an EMBL/GenBank/DDBJ whole genome shotgun (WGS) entry which is preliminary data.</text>
</comment>
<feature type="chain" id="PRO_5027812939" evidence="1">
    <location>
        <begin position="24"/>
        <end position="403"/>
    </location>
</feature>
<proteinExistence type="predicted"/>
<dbReference type="Pfam" id="PF13729">
    <property type="entry name" value="TraF_2"/>
    <property type="match status" value="1"/>
</dbReference>
<sequence length="403" mass="43559">MMKKYIARSLIASSVLFAFHASAATSYFEARNDAMGGTGVASSGYGAAPLANPALLTRHAQNDHFSLILPSAGAQLSDPDDVSDKADKARDDWNRFDSAVDSASRTGVEQAAASLKNRLQDFRNIHADAQVGVSAVAAVPLDTQPFALSVRSWGTVSVDGRVSDHDMAYLDQVANGTIKPEDVDQNALTSRAFGRAAVITDVGISLAREFETAGRKWSLGLTPKYQRVDLFNYNVSVQDYDKSDFSKDRYHNTKNGFNADIGAYTDLNDNWTLGLVAQNVIPRSIDSREVNGTTETFKVRPQSTVGISWHNDFITTALDVDLTPASGFVSYEKRQFAAIGAEVNAWKWAQLRAGYRQNMASGNGSAFTAGIGISPFDVVHIDVSGLAGTDRTYGAIAQLQFTF</sequence>
<dbReference type="AlphaFoldDB" id="A0A736R748"/>
<dbReference type="Gene3D" id="2.40.160.60">
    <property type="entry name" value="Outer membrane protein transport protein (OMPP1/FadL/TodX)"/>
    <property type="match status" value="1"/>
</dbReference>